<dbReference type="SUPFAM" id="SSF53756">
    <property type="entry name" value="UDP-Glycosyltransferase/glycogen phosphorylase"/>
    <property type="match status" value="1"/>
</dbReference>
<dbReference type="GO" id="GO:0016740">
    <property type="term" value="F:transferase activity"/>
    <property type="evidence" value="ECO:0007669"/>
    <property type="project" value="UniProtKB-KW"/>
</dbReference>
<protein>
    <submittedName>
        <fullName evidence="2">Glycosyltransferase</fullName>
    </submittedName>
</protein>
<feature type="domain" description="Spore protein YkvP/CgeB glycosyl transferase-like" evidence="1">
    <location>
        <begin position="189"/>
        <end position="345"/>
    </location>
</feature>
<dbReference type="Proteomes" id="UP000564644">
    <property type="component" value="Unassembled WGS sequence"/>
</dbReference>
<dbReference type="AlphaFoldDB" id="A0A7X0SRK2"/>
<accession>A0A7X0SRK2</accession>
<dbReference type="InterPro" id="IPR055259">
    <property type="entry name" value="YkvP/CgeB_Glyco_trans-like"/>
</dbReference>
<proteinExistence type="predicted"/>
<gene>
    <name evidence="2" type="ORF">H7C18_16750</name>
</gene>
<dbReference type="EMBL" id="JACJVO010000021">
    <property type="protein sequence ID" value="MBB6732573.1"/>
    <property type="molecule type" value="Genomic_DNA"/>
</dbReference>
<reference evidence="2 3" key="1">
    <citation type="submission" date="2020-08" db="EMBL/GenBank/DDBJ databases">
        <title>Cohnella phylogeny.</title>
        <authorList>
            <person name="Dunlap C."/>
        </authorList>
    </citation>
    <scope>NUCLEOTIDE SEQUENCE [LARGE SCALE GENOMIC DNA]</scope>
    <source>
        <strain evidence="2 3">CBP 2801</strain>
    </source>
</reference>
<evidence type="ECO:0000313" key="3">
    <source>
        <dbReference type="Proteomes" id="UP000564644"/>
    </source>
</evidence>
<keyword evidence="3" id="KW-1185">Reference proteome</keyword>
<name>A0A7X0SRK2_9BACL</name>
<evidence type="ECO:0000259" key="1">
    <source>
        <dbReference type="Pfam" id="PF13524"/>
    </source>
</evidence>
<evidence type="ECO:0000313" key="2">
    <source>
        <dbReference type="EMBL" id="MBB6732573.1"/>
    </source>
</evidence>
<dbReference type="Pfam" id="PF13524">
    <property type="entry name" value="Glyco_trans_1_2"/>
    <property type="match status" value="1"/>
</dbReference>
<keyword evidence="2" id="KW-0808">Transferase</keyword>
<comment type="caution">
    <text evidence="2">The sequence shown here is derived from an EMBL/GenBank/DDBJ whole genome shotgun (WGS) entry which is preliminary data.</text>
</comment>
<sequence>MELGRKHGHWQGLCEAVIQSIPSPGERRPIHVMFVRTGKGYPYTPLDDGIAATLGEMVERVTVVGPYDDVVGLAAVERPDLVLSLDGMEFGTDQVQQIRSLGIRTSIWFTDDPYYTDVTSTIAPLYENVFTLERNCVPFYQNLGCARVHNVSLGVYPGAYRPRNPRREIRGDVCFIGSAYWNRVGVFHSALPLLEGRKFRISGLWWDRLPDFARWQDRIEVGRWMEPLETSEQYNAHSISVNIHRSHDDETFNQNMANITAASPNPRTFEISACGTLQIVDEREDIAQYYTPGREIVTFSSPEDLAAKVNYYLENEEERQAIALRALHRTMRDHTFASRLHQILDLSFAP</sequence>
<organism evidence="2 3">
    <name type="scientific">Cohnella zeiphila</name>
    <dbReference type="NCBI Taxonomy" id="2761120"/>
    <lineage>
        <taxon>Bacteria</taxon>
        <taxon>Bacillati</taxon>
        <taxon>Bacillota</taxon>
        <taxon>Bacilli</taxon>
        <taxon>Bacillales</taxon>
        <taxon>Paenibacillaceae</taxon>
        <taxon>Cohnella</taxon>
    </lineage>
</organism>